<sequence>MHTVDTGEWKAIRAGRNGPVISHLMFADDLLLFGEATELQINCVNRILDAFCRMSGQQ</sequence>
<keyword evidence="2" id="KW-1185">Reference proteome</keyword>
<accession>A0A392RTD0</accession>
<evidence type="ECO:0000313" key="1">
    <source>
        <dbReference type="EMBL" id="MCI39407.1"/>
    </source>
</evidence>
<evidence type="ECO:0000313" key="2">
    <source>
        <dbReference type="Proteomes" id="UP000265520"/>
    </source>
</evidence>
<dbReference type="Proteomes" id="UP000265520">
    <property type="component" value="Unassembled WGS sequence"/>
</dbReference>
<proteinExistence type="predicted"/>
<organism evidence="1 2">
    <name type="scientific">Trifolium medium</name>
    <dbReference type="NCBI Taxonomy" id="97028"/>
    <lineage>
        <taxon>Eukaryota</taxon>
        <taxon>Viridiplantae</taxon>
        <taxon>Streptophyta</taxon>
        <taxon>Embryophyta</taxon>
        <taxon>Tracheophyta</taxon>
        <taxon>Spermatophyta</taxon>
        <taxon>Magnoliopsida</taxon>
        <taxon>eudicotyledons</taxon>
        <taxon>Gunneridae</taxon>
        <taxon>Pentapetalae</taxon>
        <taxon>rosids</taxon>
        <taxon>fabids</taxon>
        <taxon>Fabales</taxon>
        <taxon>Fabaceae</taxon>
        <taxon>Papilionoideae</taxon>
        <taxon>50 kb inversion clade</taxon>
        <taxon>NPAAA clade</taxon>
        <taxon>Hologalegina</taxon>
        <taxon>IRL clade</taxon>
        <taxon>Trifolieae</taxon>
        <taxon>Trifolium</taxon>
    </lineage>
</organism>
<dbReference type="EMBL" id="LXQA010267040">
    <property type="protein sequence ID" value="MCI39407.1"/>
    <property type="molecule type" value="Genomic_DNA"/>
</dbReference>
<name>A0A392RTD0_9FABA</name>
<comment type="caution">
    <text evidence="1">The sequence shown here is derived from an EMBL/GenBank/DDBJ whole genome shotgun (WGS) entry which is preliminary data.</text>
</comment>
<protein>
    <submittedName>
        <fullName evidence="1">Putative ribonuclease H protein</fullName>
    </submittedName>
</protein>
<dbReference type="AlphaFoldDB" id="A0A392RTD0"/>
<reference evidence="1 2" key="1">
    <citation type="journal article" date="2018" name="Front. Plant Sci.">
        <title>Red Clover (Trifolium pratense) and Zigzag Clover (T. medium) - A Picture of Genomic Similarities and Differences.</title>
        <authorList>
            <person name="Dluhosova J."/>
            <person name="Istvanek J."/>
            <person name="Nedelnik J."/>
            <person name="Repkova J."/>
        </authorList>
    </citation>
    <scope>NUCLEOTIDE SEQUENCE [LARGE SCALE GENOMIC DNA]</scope>
    <source>
        <strain evidence="2">cv. 10/8</strain>
        <tissue evidence="1">Leaf</tissue>
    </source>
</reference>
<feature type="non-terminal residue" evidence="1">
    <location>
        <position position="58"/>
    </location>
</feature>